<name>A0AAV2FG09_9ROSI</name>
<gene>
    <name evidence="1" type="ORF">LTRI10_LOCUS36978</name>
</gene>
<protein>
    <submittedName>
        <fullName evidence="1">Uncharacterized protein</fullName>
    </submittedName>
</protein>
<keyword evidence="2" id="KW-1185">Reference proteome</keyword>
<reference evidence="1 2" key="1">
    <citation type="submission" date="2024-04" db="EMBL/GenBank/DDBJ databases">
        <authorList>
            <person name="Fracassetti M."/>
        </authorList>
    </citation>
    <scope>NUCLEOTIDE SEQUENCE [LARGE SCALE GENOMIC DNA]</scope>
</reference>
<dbReference type="EMBL" id="OZ034819">
    <property type="protein sequence ID" value="CAL1396623.1"/>
    <property type="molecule type" value="Genomic_DNA"/>
</dbReference>
<accession>A0AAV2FG09</accession>
<evidence type="ECO:0000313" key="2">
    <source>
        <dbReference type="Proteomes" id="UP001497516"/>
    </source>
</evidence>
<dbReference type="Proteomes" id="UP001497516">
    <property type="component" value="Chromosome 6"/>
</dbReference>
<dbReference type="AlphaFoldDB" id="A0AAV2FG09"/>
<evidence type="ECO:0000313" key="1">
    <source>
        <dbReference type="EMBL" id="CAL1396623.1"/>
    </source>
</evidence>
<proteinExistence type="predicted"/>
<organism evidence="1 2">
    <name type="scientific">Linum trigynum</name>
    <dbReference type="NCBI Taxonomy" id="586398"/>
    <lineage>
        <taxon>Eukaryota</taxon>
        <taxon>Viridiplantae</taxon>
        <taxon>Streptophyta</taxon>
        <taxon>Embryophyta</taxon>
        <taxon>Tracheophyta</taxon>
        <taxon>Spermatophyta</taxon>
        <taxon>Magnoliopsida</taxon>
        <taxon>eudicotyledons</taxon>
        <taxon>Gunneridae</taxon>
        <taxon>Pentapetalae</taxon>
        <taxon>rosids</taxon>
        <taxon>fabids</taxon>
        <taxon>Malpighiales</taxon>
        <taxon>Linaceae</taxon>
        <taxon>Linum</taxon>
    </lineage>
</organism>
<sequence>MNRKVSYNLLQNRPHSAIPVIRLQDVVDHHLSIPLKANCRKPHPQAPKDRLPKHYQLHHHRIVHNRYCVPCAIMVWPSWSRRTIPPAECDPHLVAHPIDKPSYHPQLQALAAVALLPAEPPGP</sequence>